<sequence>MRWFFVGCVGGFLLRFDYHNKTDSEVVNVIKTISPSGKVVRDEARTEMHVINHYSLTRSLLGSDLGDGMLIRTIEETTSDKQQESQESFFHQVPARDSH</sequence>
<proteinExistence type="predicted"/>
<protein>
    <submittedName>
        <fullName evidence="1">Uncharacterized protein</fullName>
    </submittedName>
</protein>
<accession>A0ACC2S8R2</accession>
<keyword evidence="2" id="KW-1185">Reference proteome</keyword>
<dbReference type="Proteomes" id="UP001165960">
    <property type="component" value="Unassembled WGS sequence"/>
</dbReference>
<reference evidence="1" key="1">
    <citation type="submission" date="2022-04" db="EMBL/GenBank/DDBJ databases">
        <title>Genome of the entomopathogenic fungus Entomophthora muscae.</title>
        <authorList>
            <person name="Elya C."/>
            <person name="Lovett B.R."/>
            <person name="Lee E."/>
            <person name="Macias A.M."/>
            <person name="Hajek A.E."/>
            <person name="De Bivort B.L."/>
            <person name="Kasson M.T."/>
            <person name="De Fine Licht H.H."/>
            <person name="Stajich J.E."/>
        </authorList>
    </citation>
    <scope>NUCLEOTIDE SEQUENCE</scope>
    <source>
        <strain evidence="1">Berkeley</strain>
    </source>
</reference>
<comment type="caution">
    <text evidence="1">The sequence shown here is derived from an EMBL/GenBank/DDBJ whole genome shotgun (WGS) entry which is preliminary data.</text>
</comment>
<dbReference type="EMBL" id="QTSX02005709">
    <property type="protein sequence ID" value="KAJ9058729.1"/>
    <property type="molecule type" value="Genomic_DNA"/>
</dbReference>
<evidence type="ECO:0000313" key="1">
    <source>
        <dbReference type="EMBL" id="KAJ9058729.1"/>
    </source>
</evidence>
<name>A0ACC2S8R2_9FUNG</name>
<gene>
    <name evidence="1" type="ORF">DSO57_1009323</name>
</gene>
<organism evidence="1 2">
    <name type="scientific">Entomophthora muscae</name>
    <dbReference type="NCBI Taxonomy" id="34485"/>
    <lineage>
        <taxon>Eukaryota</taxon>
        <taxon>Fungi</taxon>
        <taxon>Fungi incertae sedis</taxon>
        <taxon>Zoopagomycota</taxon>
        <taxon>Entomophthoromycotina</taxon>
        <taxon>Entomophthoromycetes</taxon>
        <taxon>Entomophthorales</taxon>
        <taxon>Entomophthoraceae</taxon>
        <taxon>Entomophthora</taxon>
    </lineage>
</organism>
<evidence type="ECO:0000313" key="2">
    <source>
        <dbReference type="Proteomes" id="UP001165960"/>
    </source>
</evidence>